<proteinExistence type="predicted"/>
<dbReference type="AlphaFoldDB" id="A0A2A6CZQ3"/>
<accession>A0A8R1YRG0</accession>
<evidence type="ECO:0000313" key="1">
    <source>
        <dbReference type="EnsemblMetazoa" id="PPA38518.1"/>
    </source>
</evidence>
<sequence length="238" mass="27458">MSNDTKTSLDDLPIEILVDIYKYFNLPETLKLRLNKRLDQVQLSTRHSIKSMQIQVNGSKCSYIFGMGKKMIPISKTLEAGTFNSALRRISRITHVEWANLHVDAKMENQSQDDVSQCIDAMFNFKPEFMGINVNKEIELPEITFSQLLNMAYHVKRVEIDANFSNITAEHLCQIRKLVLGGKFAMKSFKMRVDQMAHRFLKDCFGVTIDDTGGSRNYYSENKSLKMFLIFGKARKHE</sequence>
<dbReference type="Proteomes" id="UP000005239">
    <property type="component" value="Unassembled WGS sequence"/>
</dbReference>
<gene>
    <name evidence="1" type="primary">WBGene00276887</name>
</gene>
<organism evidence="1 2">
    <name type="scientific">Pristionchus pacificus</name>
    <name type="common">Parasitic nematode worm</name>
    <dbReference type="NCBI Taxonomy" id="54126"/>
    <lineage>
        <taxon>Eukaryota</taxon>
        <taxon>Metazoa</taxon>
        <taxon>Ecdysozoa</taxon>
        <taxon>Nematoda</taxon>
        <taxon>Chromadorea</taxon>
        <taxon>Rhabditida</taxon>
        <taxon>Rhabditina</taxon>
        <taxon>Diplogasteromorpha</taxon>
        <taxon>Diplogasteroidea</taxon>
        <taxon>Neodiplogasteridae</taxon>
        <taxon>Pristionchus</taxon>
    </lineage>
</organism>
<reference evidence="2" key="1">
    <citation type="journal article" date="2008" name="Nat. Genet.">
        <title>The Pristionchus pacificus genome provides a unique perspective on nematode lifestyle and parasitism.</title>
        <authorList>
            <person name="Dieterich C."/>
            <person name="Clifton S.W."/>
            <person name="Schuster L.N."/>
            <person name="Chinwalla A."/>
            <person name="Delehaunty K."/>
            <person name="Dinkelacker I."/>
            <person name="Fulton L."/>
            <person name="Fulton R."/>
            <person name="Godfrey J."/>
            <person name="Minx P."/>
            <person name="Mitreva M."/>
            <person name="Roeseler W."/>
            <person name="Tian H."/>
            <person name="Witte H."/>
            <person name="Yang S.P."/>
            <person name="Wilson R.K."/>
            <person name="Sommer R.J."/>
        </authorList>
    </citation>
    <scope>NUCLEOTIDE SEQUENCE [LARGE SCALE GENOMIC DNA]</scope>
    <source>
        <strain evidence="2">PS312</strain>
    </source>
</reference>
<reference evidence="1" key="2">
    <citation type="submission" date="2022-06" db="UniProtKB">
        <authorList>
            <consortium name="EnsemblMetazoa"/>
        </authorList>
    </citation>
    <scope>IDENTIFICATION</scope>
    <source>
        <strain evidence="1">PS312</strain>
    </source>
</reference>
<evidence type="ECO:0000313" key="2">
    <source>
        <dbReference type="Proteomes" id="UP000005239"/>
    </source>
</evidence>
<accession>A0A2A6CZQ3</accession>
<dbReference type="EnsemblMetazoa" id="PPA38518.1">
    <property type="protein sequence ID" value="PPA38518.1"/>
    <property type="gene ID" value="WBGene00276887"/>
</dbReference>
<name>A0A2A6CZQ3_PRIPA</name>
<keyword evidence="2" id="KW-1185">Reference proteome</keyword>
<protein>
    <submittedName>
        <fullName evidence="1">Uncharacterized protein</fullName>
    </submittedName>
</protein>